<dbReference type="GeneID" id="108739984"/>
<dbReference type="STRING" id="224129.A0A1W4X0H0"/>
<reference evidence="2" key="1">
    <citation type="submission" date="2025-08" db="UniProtKB">
        <authorList>
            <consortium name="RefSeq"/>
        </authorList>
    </citation>
    <scope>IDENTIFICATION</scope>
    <source>
        <tissue evidence="2">Entire body</tissue>
    </source>
</reference>
<proteinExistence type="predicted"/>
<keyword evidence="1" id="KW-1185">Reference proteome</keyword>
<evidence type="ECO:0000313" key="2">
    <source>
        <dbReference type="RefSeq" id="XP_018329631.1"/>
    </source>
</evidence>
<sequence length="154" mass="18038">MSEITSNTLQIEFFNSEVITWTRWVKRFEGAFTLVGWDQGLKAKALLHYIGNAVYNTLCDKSGADDPYTMTYDVICAKLKELYEPTVLEIAESYRFYTRKQEQGESVQAYANALNKLSVNCDFKEHAKRALRDQFVMLYKQQFQWSSRQKNFLL</sequence>
<protein>
    <submittedName>
        <fullName evidence="2">Uncharacterized protein LOC108739984</fullName>
    </submittedName>
</protein>
<dbReference type="InParanoid" id="A0A1W4X0H0"/>
<dbReference type="OrthoDB" id="6770165at2759"/>
<accession>A0A1W4X0H0</accession>
<organism evidence="1 2">
    <name type="scientific">Agrilus planipennis</name>
    <name type="common">Emerald ash borer</name>
    <name type="synonym">Agrilus marcopoli</name>
    <dbReference type="NCBI Taxonomy" id="224129"/>
    <lineage>
        <taxon>Eukaryota</taxon>
        <taxon>Metazoa</taxon>
        <taxon>Ecdysozoa</taxon>
        <taxon>Arthropoda</taxon>
        <taxon>Hexapoda</taxon>
        <taxon>Insecta</taxon>
        <taxon>Pterygota</taxon>
        <taxon>Neoptera</taxon>
        <taxon>Endopterygota</taxon>
        <taxon>Coleoptera</taxon>
        <taxon>Polyphaga</taxon>
        <taxon>Elateriformia</taxon>
        <taxon>Buprestoidea</taxon>
        <taxon>Buprestidae</taxon>
        <taxon>Agrilinae</taxon>
        <taxon>Agrilus</taxon>
    </lineage>
</organism>
<dbReference type="Proteomes" id="UP000192223">
    <property type="component" value="Unplaced"/>
</dbReference>
<dbReference type="KEGG" id="apln:108739984"/>
<dbReference type="PANTHER" id="PTHR33198:SF19">
    <property type="entry name" value="CCHC-TYPE DOMAIN-CONTAINING PROTEIN"/>
    <property type="match status" value="1"/>
</dbReference>
<dbReference type="AlphaFoldDB" id="A0A1W4X0H0"/>
<gene>
    <name evidence="2" type="primary">LOC108739984</name>
</gene>
<dbReference type="PANTHER" id="PTHR33198">
    <property type="entry name" value="ANK_REP_REGION DOMAIN-CONTAINING PROTEIN-RELATED"/>
    <property type="match status" value="1"/>
</dbReference>
<evidence type="ECO:0000313" key="1">
    <source>
        <dbReference type="Proteomes" id="UP000192223"/>
    </source>
</evidence>
<name>A0A1W4X0H0_AGRPL</name>
<dbReference type="RefSeq" id="XP_018329631.1">
    <property type="nucleotide sequence ID" value="XM_018474129.1"/>
</dbReference>